<dbReference type="EMBL" id="AOLZ01000012">
    <property type="protein sequence ID" value="EMA37397.1"/>
    <property type="molecule type" value="Genomic_DNA"/>
</dbReference>
<sequence length="79" mass="9164">MNLLETFAGTVRDKHCAVSRCQTNPIGRLEGRYLCAKHYERRARLMPESRLEAEIEAESDPFNQQKLETALAEVREWEA</sequence>
<evidence type="ECO:0000313" key="1">
    <source>
        <dbReference type="EMBL" id="APX00187.1"/>
    </source>
</evidence>
<evidence type="ECO:0000313" key="2">
    <source>
        <dbReference type="EMBL" id="EMA37397.1"/>
    </source>
</evidence>
<proteinExistence type="predicted"/>
<dbReference type="AlphaFoldDB" id="M0LV01"/>
<name>M0LV01_NATLA</name>
<dbReference type="RefSeq" id="WP_007139936.1">
    <property type="nucleotide sequence ID" value="NZ_AOLZ01000012.1"/>
</dbReference>
<accession>M0LV01</accession>
<geneLocation type="plasmid" evidence="1">
    <name>pHLAJ5I</name>
</geneLocation>
<dbReference type="EMBL" id="CP019286">
    <property type="protein sequence ID" value="APX00187.1"/>
    <property type="molecule type" value="Genomic_DNA"/>
</dbReference>
<dbReference type="Proteomes" id="UP000186547">
    <property type="component" value="Plasmid pHLAJ5I"/>
</dbReference>
<reference evidence="1" key="3">
    <citation type="submission" date="2017-01" db="EMBL/GenBank/DDBJ databases">
        <authorList>
            <person name="Mah S.A."/>
            <person name="Swanson W.J."/>
            <person name="Moy G.W."/>
            <person name="Vacquier V.D."/>
        </authorList>
    </citation>
    <scope>NUCLEOTIDE SEQUENCE</scope>
    <source>
        <strain evidence="1">AJ5</strain>
        <plasmid evidence="1">pHLAJ5I</plasmid>
    </source>
</reference>
<dbReference type="Proteomes" id="UP000011555">
    <property type="component" value="Unassembled WGS sequence"/>
</dbReference>
<reference evidence="1 4" key="1">
    <citation type="journal article" date="2011" name="J. Bacteriol.">
        <title>Genome sequence of Halobiforma lacisalsi AJ5, an extremely halophilic archaeon which harbors a bop gene.</title>
        <authorList>
            <person name="Jiang X."/>
            <person name="Wang S."/>
            <person name="Cheng H."/>
            <person name="Huo Y."/>
            <person name="Zhang X."/>
            <person name="Zhu X."/>
            <person name="Han X."/>
            <person name="Ni P."/>
            <person name="Wu M."/>
        </authorList>
    </citation>
    <scope>NUCLEOTIDE SEQUENCE [LARGE SCALE GENOMIC DNA]</scope>
    <source>
        <strain evidence="1 4">AJ5</strain>
        <plasmid evidence="4">phlaj5i</plasmid>
        <plasmid evidence="1">pHLAJ5I</plasmid>
    </source>
</reference>
<protein>
    <submittedName>
        <fullName evidence="2">Uncharacterized protein</fullName>
    </submittedName>
</protein>
<gene>
    <name evidence="2" type="ORF">C445_00871</name>
    <name evidence="1" type="ORF">CHINAEXTREME_20455</name>
</gene>
<dbReference type="PATRIC" id="fig|358396.7.peg.174"/>
<reference evidence="2 3" key="2">
    <citation type="journal article" date="2014" name="PLoS Genet.">
        <title>Phylogenetically driven sequencing of extremely halophilic archaea reveals strategies for static and dynamic osmo-response.</title>
        <authorList>
            <person name="Becker E.A."/>
            <person name="Seitzer P.M."/>
            <person name="Tritt A."/>
            <person name="Larsen D."/>
            <person name="Krusor M."/>
            <person name="Yao A.I."/>
            <person name="Wu D."/>
            <person name="Madern D."/>
            <person name="Eisen J.A."/>
            <person name="Darling A.E."/>
            <person name="Facciotti M.T."/>
        </authorList>
    </citation>
    <scope>NUCLEOTIDE SEQUENCE [LARGE SCALE GENOMIC DNA]</scope>
    <source>
        <strain evidence="2 3">AJ5</strain>
    </source>
</reference>
<keyword evidence="3" id="KW-1185">Reference proteome</keyword>
<evidence type="ECO:0000313" key="3">
    <source>
        <dbReference type="Proteomes" id="UP000011555"/>
    </source>
</evidence>
<organism evidence="2 3">
    <name type="scientific">Natronobacterium lacisalsi AJ5</name>
    <dbReference type="NCBI Taxonomy" id="358396"/>
    <lineage>
        <taxon>Archaea</taxon>
        <taxon>Methanobacteriati</taxon>
        <taxon>Methanobacteriota</taxon>
        <taxon>Stenosarchaea group</taxon>
        <taxon>Halobacteria</taxon>
        <taxon>Halobacteriales</taxon>
        <taxon>Natrialbaceae</taxon>
        <taxon>Natronobacterium</taxon>
    </lineage>
</organism>
<dbReference type="GeneID" id="30923549"/>
<geneLocation type="plasmid" evidence="4">
    <name>phlaj5i</name>
</geneLocation>
<keyword evidence="1" id="KW-0614">Plasmid</keyword>
<evidence type="ECO:0000313" key="4">
    <source>
        <dbReference type="Proteomes" id="UP000186547"/>
    </source>
</evidence>
<dbReference type="KEGG" id="hlc:CHINAEXTREME20455"/>